<comment type="caution">
    <text evidence="2">The sequence shown here is derived from an EMBL/GenBank/DDBJ whole genome shotgun (WGS) entry which is preliminary data.</text>
</comment>
<feature type="transmembrane region" description="Helical" evidence="1">
    <location>
        <begin position="34"/>
        <end position="52"/>
    </location>
</feature>
<dbReference type="Proteomes" id="UP001444625">
    <property type="component" value="Unassembled WGS sequence"/>
</dbReference>
<dbReference type="Pfam" id="PF13346">
    <property type="entry name" value="ABC2_membrane_5"/>
    <property type="match status" value="1"/>
</dbReference>
<gene>
    <name evidence="2" type="ORF">ABC228_15595</name>
</gene>
<accession>A0ABU9XJZ3</accession>
<keyword evidence="1" id="KW-1133">Transmembrane helix</keyword>
<keyword evidence="3" id="KW-1185">Reference proteome</keyword>
<dbReference type="RefSeq" id="WP_345826102.1">
    <property type="nucleotide sequence ID" value="NZ_JBDIML010000006.1"/>
</dbReference>
<feature type="transmembrane region" description="Helical" evidence="1">
    <location>
        <begin position="138"/>
        <end position="157"/>
    </location>
</feature>
<keyword evidence="1" id="KW-0472">Membrane</keyword>
<evidence type="ECO:0000256" key="1">
    <source>
        <dbReference type="SAM" id="Phobius"/>
    </source>
</evidence>
<feature type="transmembrane region" description="Helical" evidence="1">
    <location>
        <begin position="114"/>
        <end position="131"/>
    </location>
</feature>
<organism evidence="2 3">
    <name type="scientific">Ornithinibacillus xuwenensis</name>
    <dbReference type="NCBI Taxonomy" id="3144668"/>
    <lineage>
        <taxon>Bacteria</taxon>
        <taxon>Bacillati</taxon>
        <taxon>Bacillota</taxon>
        <taxon>Bacilli</taxon>
        <taxon>Bacillales</taxon>
        <taxon>Bacillaceae</taxon>
        <taxon>Ornithinibacillus</taxon>
    </lineage>
</organism>
<feature type="transmembrane region" description="Helical" evidence="1">
    <location>
        <begin position="189"/>
        <end position="207"/>
    </location>
</feature>
<keyword evidence="1" id="KW-0812">Transmembrane</keyword>
<dbReference type="InterPro" id="IPR025699">
    <property type="entry name" value="ABC2_memb-like"/>
</dbReference>
<evidence type="ECO:0000313" key="2">
    <source>
        <dbReference type="EMBL" id="MEN2768606.1"/>
    </source>
</evidence>
<feature type="transmembrane region" description="Helical" evidence="1">
    <location>
        <begin position="9"/>
        <end position="28"/>
    </location>
</feature>
<reference evidence="2 3" key="1">
    <citation type="submission" date="2024-05" db="EMBL/GenBank/DDBJ databases">
        <authorList>
            <person name="Haq I."/>
            <person name="Ullah Z."/>
            <person name="Ahmad R."/>
            <person name="Li M."/>
            <person name="Tong Y."/>
        </authorList>
    </citation>
    <scope>NUCLEOTIDE SEQUENCE [LARGE SCALE GENOMIC DNA]</scope>
    <source>
        <strain evidence="2 3">16A2E</strain>
    </source>
</reference>
<sequence>MLSLLKKDLFVNKATVIAGLLLVPIGYITTLPPFYISLGLMLPLIFIHPYIMDYRSNINRLMISLPVTAKSIVTSRYLLLMMIWIAVIFYQYLIGFIVEEIFNYSSYIFGWKEIVILLSLGLLLLSIYVPLTYSFRSLVIVLLLVVITYFIMFLFTLDALVNILELKDNILFNDLDQGVVPLIETYIPFHPYLTLPFVAFFLYYLSLKLSAKTFTVK</sequence>
<dbReference type="EMBL" id="JBDIML010000006">
    <property type="protein sequence ID" value="MEN2768606.1"/>
    <property type="molecule type" value="Genomic_DNA"/>
</dbReference>
<protein>
    <submittedName>
        <fullName evidence="2">ABC-2 transporter permease</fullName>
    </submittedName>
</protein>
<feature type="transmembrane region" description="Helical" evidence="1">
    <location>
        <begin position="73"/>
        <end position="94"/>
    </location>
</feature>
<proteinExistence type="predicted"/>
<evidence type="ECO:0000313" key="3">
    <source>
        <dbReference type="Proteomes" id="UP001444625"/>
    </source>
</evidence>
<name>A0ABU9XJZ3_9BACI</name>